<dbReference type="VEuPathDB" id="AmoebaDB:NAEGRDRAFT_78892"/>
<dbReference type="GO" id="GO:0006400">
    <property type="term" value="P:tRNA modification"/>
    <property type="evidence" value="ECO:0007669"/>
    <property type="project" value="TreeGrafter"/>
</dbReference>
<name>D2V7G0_NAEGR</name>
<dbReference type="InterPro" id="IPR013087">
    <property type="entry name" value="Znf_C2H2_type"/>
</dbReference>
<keyword evidence="7" id="KW-0067">ATP-binding</keyword>
<evidence type="ECO:0000256" key="2">
    <source>
        <dbReference type="ARBA" id="ARBA00005842"/>
    </source>
</evidence>
<reference evidence="14 15" key="1">
    <citation type="journal article" date="2010" name="Cell">
        <title>The genome of Naegleria gruberi illuminates early eukaryotic versatility.</title>
        <authorList>
            <person name="Fritz-Laylin L.K."/>
            <person name="Prochnik S.E."/>
            <person name="Ginger M.L."/>
            <person name="Dacks J.B."/>
            <person name="Carpenter M.L."/>
            <person name="Field M.C."/>
            <person name="Kuo A."/>
            <person name="Paredez A."/>
            <person name="Chapman J."/>
            <person name="Pham J."/>
            <person name="Shu S."/>
            <person name="Neupane R."/>
            <person name="Cipriano M."/>
            <person name="Mancuso J."/>
            <person name="Tu H."/>
            <person name="Salamov A."/>
            <person name="Lindquist E."/>
            <person name="Shapiro H."/>
            <person name="Lucas S."/>
            <person name="Grigoriev I.V."/>
            <person name="Cande W.Z."/>
            <person name="Fulton C."/>
            <person name="Rokhsar D.S."/>
            <person name="Dawson S.C."/>
        </authorList>
    </citation>
    <scope>NUCLEOTIDE SEQUENCE [LARGE SCALE GENOMIC DNA]</scope>
    <source>
        <strain evidence="14 15">NEG-M</strain>
    </source>
</reference>
<keyword evidence="15" id="KW-1185">Reference proteome</keyword>
<proteinExistence type="inferred from homology"/>
<evidence type="ECO:0000256" key="9">
    <source>
        <dbReference type="ARBA" id="ARBA00049563"/>
    </source>
</evidence>
<dbReference type="eggNOG" id="KOG1384">
    <property type="taxonomic scope" value="Eukaryota"/>
</dbReference>
<evidence type="ECO:0000256" key="5">
    <source>
        <dbReference type="ARBA" id="ARBA00022694"/>
    </source>
</evidence>
<evidence type="ECO:0000256" key="11">
    <source>
        <dbReference type="SAM" id="MobiDB-lite"/>
    </source>
</evidence>
<accession>D2V7G0</accession>
<evidence type="ECO:0000256" key="3">
    <source>
        <dbReference type="ARBA" id="ARBA00012665"/>
    </source>
</evidence>
<comment type="similarity">
    <text evidence="2">Belongs to the IPP transferase family.</text>
</comment>
<dbReference type="Proteomes" id="UP000006671">
    <property type="component" value="Unassembled WGS sequence"/>
</dbReference>
<dbReference type="GO" id="GO:0005524">
    <property type="term" value="F:ATP binding"/>
    <property type="evidence" value="ECO:0007669"/>
    <property type="project" value="UniProtKB-KW"/>
</dbReference>
<dbReference type="InParanoid" id="D2V7G0"/>
<feature type="compositionally biased region" description="Polar residues" evidence="11">
    <location>
        <begin position="465"/>
        <end position="490"/>
    </location>
</feature>
<comment type="catalytic activity">
    <reaction evidence="9">
        <text>adenosine(37) in tRNA + dimethylallyl diphosphate = N(6)-dimethylallyladenosine(37) in tRNA + diphosphate</text>
        <dbReference type="Rhea" id="RHEA:26482"/>
        <dbReference type="Rhea" id="RHEA-COMP:10162"/>
        <dbReference type="Rhea" id="RHEA-COMP:10375"/>
        <dbReference type="ChEBI" id="CHEBI:33019"/>
        <dbReference type="ChEBI" id="CHEBI:57623"/>
        <dbReference type="ChEBI" id="CHEBI:74411"/>
        <dbReference type="ChEBI" id="CHEBI:74415"/>
        <dbReference type="EC" id="2.5.1.75"/>
    </reaction>
</comment>
<dbReference type="HAMAP" id="MF_00185">
    <property type="entry name" value="IPP_trans"/>
    <property type="match status" value="1"/>
</dbReference>
<dbReference type="OrthoDB" id="775260at2759"/>
<dbReference type="GO" id="GO:0008270">
    <property type="term" value="F:zinc ion binding"/>
    <property type="evidence" value="ECO:0007669"/>
    <property type="project" value="UniProtKB-KW"/>
</dbReference>
<dbReference type="EMBL" id="GG738855">
    <property type="protein sequence ID" value="EFC47372.1"/>
    <property type="molecule type" value="Genomic_DNA"/>
</dbReference>
<dbReference type="Gene3D" id="3.40.50.300">
    <property type="entry name" value="P-loop containing nucleotide triphosphate hydrolases"/>
    <property type="match status" value="1"/>
</dbReference>
<evidence type="ECO:0000256" key="1">
    <source>
        <dbReference type="ARBA" id="ARBA00001946"/>
    </source>
</evidence>
<dbReference type="PROSITE" id="PS50052">
    <property type="entry name" value="GUANYLATE_KINASE_2"/>
    <property type="match status" value="1"/>
</dbReference>
<keyword evidence="6" id="KW-0547">Nucleotide-binding</keyword>
<dbReference type="Gene3D" id="1.10.20.140">
    <property type="match status" value="1"/>
</dbReference>
<evidence type="ECO:0000313" key="15">
    <source>
        <dbReference type="Proteomes" id="UP000006671"/>
    </source>
</evidence>
<dbReference type="PANTHER" id="PTHR11088:SF60">
    <property type="entry name" value="TRNA DIMETHYLALLYLTRANSFERASE"/>
    <property type="match status" value="1"/>
</dbReference>
<dbReference type="SUPFAM" id="SSF52540">
    <property type="entry name" value="P-loop containing nucleoside triphosphate hydrolases"/>
    <property type="match status" value="1"/>
</dbReference>
<evidence type="ECO:0000313" key="14">
    <source>
        <dbReference type="EMBL" id="EFC47372.1"/>
    </source>
</evidence>
<dbReference type="PROSITE" id="PS50157">
    <property type="entry name" value="ZINC_FINGER_C2H2_2"/>
    <property type="match status" value="1"/>
</dbReference>
<feature type="compositionally biased region" description="Basic residues" evidence="11">
    <location>
        <begin position="437"/>
        <end position="448"/>
    </location>
</feature>
<dbReference type="RefSeq" id="XP_002680116.1">
    <property type="nucleotide sequence ID" value="XM_002680070.1"/>
</dbReference>
<keyword evidence="4 14" id="KW-0808">Transferase</keyword>
<feature type="domain" description="Guanylate kinase-like" evidence="12">
    <location>
        <begin position="19"/>
        <end position="303"/>
    </location>
</feature>
<gene>
    <name evidence="14" type="ORF">NAEGRDRAFT_78892</name>
</gene>
<dbReference type="InterPro" id="IPR018022">
    <property type="entry name" value="IPT"/>
</dbReference>
<dbReference type="KEGG" id="ngr:NAEGRDRAFT_78892"/>
<dbReference type="InterPro" id="IPR039657">
    <property type="entry name" value="Dimethylallyltransferase"/>
</dbReference>
<evidence type="ECO:0000256" key="4">
    <source>
        <dbReference type="ARBA" id="ARBA00022679"/>
    </source>
</evidence>
<keyword evidence="8" id="KW-0460">Magnesium</keyword>
<sequence length="515" mass="58917">MQQDNSTIDVTSNNKNTLPKIIVCAGSTGVGKSALAFALAKYIKEKEQLSFWKSASIINADVMQIYEGLPITTNKPSPSEMEQVKHYFVGEKAGVVSDRSELYTVLNYQKDCHELFENELFLKGNVPIICGGTNYYIQSVIFDQYLIGKAEDSNGGQYNETKEDEEDMKNYTYERLKEIDPESAKLIHPNDIRKIKKRILLFENNQQVFTEVLESKQDKQRTLKYDCLFFYLACDNRGVLRKRIEDRAVQMMDNGLLDEVVKYHKYLIDNKESLSLSFEHGVLQSIGYKEFLPYLKYLEEINDLEDVNTSDEAIVKKKQALKKQCLEALINSTFKYAKKQETWYRSSWASAKLPLVSSGKLFKFDISASSPTDIIQSAQEITTHFLGGQEIPQHLKDNYCVEKPYEKNPNHPGDESKTYLCEKCGSTHVGYTEYKKHLKTRLHKKRKNNDKSSANKQKKEDDSEVNQSINEPNNENITLATNLPNEENPISNLTAATESTNAPEEELLIGIQFSQ</sequence>
<keyword evidence="10" id="KW-0863">Zinc-finger</keyword>
<protein>
    <recommendedName>
        <fullName evidence="3">tRNA dimethylallyltransferase</fullName>
        <ecNumber evidence="3">2.5.1.75</ecNumber>
    </recommendedName>
</protein>
<dbReference type="STRING" id="5762.D2V7G0"/>
<keyword evidence="10" id="KW-0862">Zinc</keyword>
<dbReference type="GeneID" id="8861597"/>
<feature type="region of interest" description="Disordered" evidence="11">
    <location>
        <begin position="437"/>
        <end position="490"/>
    </location>
</feature>
<comment type="cofactor">
    <cofactor evidence="1">
        <name>Mg(2+)</name>
        <dbReference type="ChEBI" id="CHEBI:18420"/>
    </cofactor>
</comment>
<dbReference type="InterPro" id="IPR008144">
    <property type="entry name" value="Guanylate_kin-like_dom"/>
</dbReference>
<dbReference type="EC" id="2.5.1.75" evidence="3"/>
<dbReference type="NCBIfam" id="TIGR00174">
    <property type="entry name" value="miaA"/>
    <property type="match status" value="1"/>
</dbReference>
<dbReference type="GO" id="GO:0052381">
    <property type="term" value="F:tRNA dimethylallyltransferase activity"/>
    <property type="evidence" value="ECO:0007669"/>
    <property type="project" value="UniProtKB-EC"/>
</dbReference>
<dbReference type="PANTHER" id="PTHR11088">
    <property type="entry name" value="TRNA DIMETHYLALLYLTRANSFERASE"/>
    <property type="match status" value="1"/>
</dbReference>
<feature type="domain" description="C2H2-type" evidence="13">
    <location>
        <begin position="419"/>
        <end position="448"/>
    </location>
</feature>
<keyword evidence="5" id="KW-0819">tRNA processing</keyword>
<dbReference type="InterPro" id="IPR027417">
    <property type="entry name" value="P-loop_NTPase"/>
</dbReference>
<keyword evidence="10" id="KW-0479">Metal-binding</keyword>
<organism evidence="15">
    <name type="scientific">Naegleria gruberi</name>
    <name type="common">Amoeba</name>
    <dbReference type="NCBI Taxonomy" id="5762"/>
    <lineage>
        <taxon>Eukaryota</taxon>
        <taxon>Discoba</taxon>
        <taxon>Heterolobosea</taxon>
        <taxon>Tetramitia</taxon>
        <taxon>Eutetramitia</taxon>
        <taxon>Vahlkampfiidae</taxon>
        <taxon>Naegleria</taxon>
    </lineage>
</organism>
<dbReference type="FunCoup" id="D2V7G0">
    <property type="interactions" value="420"/>
</dbReference>
<dbReference type="Pfam" id="PF01715">
    <property type="entry name" value="IPPT"/>
    <property type="match status" value="1"/>
</dbReference>
<evidence type="ECO:0000256" key="8">
    <source>
        <dbReference type="ARBA" id="ARBA00022842"/>
    </source>
</evidence>
<evidence type="ECO:0000256" key="6">
    <source>
        <dbReference type="ARBA" id="ARBA00022741"/>
    </source>
</evidence>
<evidence type="ECO:0000259" key="13">
    <source>
        <dbReference type="PROSITE" id="PS50157"/>
    </source>
</evidence>
<evidence type="ECO:0000256" key="10">
    <source>
        <dbReference type="PROSITE-ProRule" id="PRU00042"/>
    </source>
</evidence>
<dbReference type="AlphaFoldDB" id="D2V7G0"/>
<evidence type="ECO:0000259" key="12">
    <source>
        <dbReference type="PROSITE" id="PS50052"/>
    </source>
</evidence>
<evidence type="ECO:0000256" key="7">
    <source>
        <dbReference type="ARBA" id="ARBA00022840"/>
    </source>
</evidence>